<evidence type="ECO:0000256" key="5">
    <source>
        <dbReference type="ARBA" id="ARBA00023012"/>
    </source>
</evidence>
<keyword evidence="4 10" id="KW-0597">Phosphoprotein</keyword>
<dbReference type="PRINTS" id="PR00032">
    <property type="entry name" value="HTHARAC"/>
</dbReference>
<keyword evidence="8" id="KW-0804">Transcription</keyword>
<dbReference type="PANTHER" id="PTHR42713:SF3">
    <property type="entry name" value="TRANSCRIPTIONAL REGULATORY PROTEIN HPTR"/>
    <property type="match status" value="1"/>
</dbReference>
<dbReference type="EMBL" id="ACZL01000023">
    <property type="protein sequence ID" value="EHI55372.1"/>
    <property type="molecule type" value="Genomic_DNA"/>
</dbReference>
<keyword evidence="6" id="KW-0805">Transcription regulation</keyword>
<evidence type="ECO:0000259" key="12">
    <source>
        <dbReference type="PROSITE" id="PS50110"/>
    </source>
</evidence>
<dbReference type="InterPro" id="IPR018060">
    <property type="entry name" value="HTH_AraC"/>
</dbReference>
<evidence type="ECO:0000256" key="8">
    <source>
        <dbReference type="ARBA" id="ARBA00023163"/>
    </source>
</evidence>
<dbReference type="eggNOG" id="COG2207">
    <property type="taxonomic scope" value="Bacteria"/>
</dbReference>
<evidence type="ECO:0000259" key="11">
    <source>
        <dbReference type="PROSITE" id="PS01124"/>
    </source>
</evidence>
<dbReference type="SMART" id="SM00342">
    <property type="entry name" value="HTH_ARAC"/>
    <property type="match status" value="1"/>
</dbReference>
<comment type="subcellular location">
    <subcellularLocation>
        <location evidence="1">Cytoplasm</location>
    </subcellularLocation>
</comment>
<dbReference type="CDD" id="cd17536">
    <property type="entry name" value="REC_YesN-like"/>
    <property type="match status" value="1"/>
</dbReference>
<evidence type="ECO:0000256" key="1">
    <source>
        <dbReference type="ARBA" id="ARBA00004496"/>
    </source>
</evidence>
<dbReference type="SUPFAM" id="SSF52172">
    <property type="entry name" value="CheY-like"/>
    <property type="match status" value="1"/>
</dbReference>
<name>G5GIW8_9FIRM</name>
<dbReference type="GO" id="GO:0043565">
    <property type="term" value="F:sequence-specific DNA binding"/>
    <property type="evidence" value="ECO:0007669"/>
    <property type="project" value="InterPro"/>
</dbReference>
<evidence type="ECO:0000256" key="2">
    <source>
        <dbReference type="ARBA" id="ARBA00018672"/>
    </source>
</evidence>
<sequence>MYNLIIVDDEPVIRRGIKSLAFLPRLGIGEIYEAQNAKEALDKIEKLSIDIIMLDINMPDMDGLTLAGIIKERWQYKIVIMVTGYDYFEYTQTAIRTGVDDYLLKPVSRSDIEMVLKRMIDKASRQNTKDRIDKINGNTKAANIDTETGTENHKDDTLLFPEVAEYIKKHIYDSKLSLNKMASQLGFNGNYLSSVIKNMYGIPFQDYIGIKRMEQAKLLLLSTAMKNYEIAQAVGYEDVNYFITKFKKTYNITPRQYRHGVMDNEI</sequence>
<dbReference type="InterPro" id="IPR011006">
    <property type="entry name" value="CheY-like_superfamily"/>
</dbReference>
<reference evidence="13 14" key="1">
    <citation type="submission" date="2011-08" db="EMBL/GenBank/DDBJ databases">
        <title>The Genome Sequence of Johnsonella ignava ATCC 51276.</title>
        <authorList>
            <consortium name="The Broad Institute Genome Sequencing Platform"/>
            <person name="Earl A."/>
            <person name="Ward D."/>
            <person name="Feldgarden M."/>
            <person name="Gevers D."/>
            <person name="Izard J."/>
            <person name="Blanton J.M."/>
            <person name="Baranova O.V."/>
            <person name="Dewhirst F.E."/>
            <person name="Young S.K."/>
            <person name="Zeng Q."/>
            <person name="Gargeya S."/>
            <person name="Fitzgerald M."/>
            <person name="Haas B."/>
            <person name="Abouelleil A."/>
            <person name="Alvarado L."/>
            <person name="Arachchi H.M."/>
            <person name="Berlin A."/>
            <person name="Brown A."/>
            <person name="Chapman S.B."/>
            <person name="Chen Z."/>
            <person name="Dunbar C."/>
            <person name="Freedman E."/>
            <person name="Gearin G."/>
            <person name="Gellesch M."/>
            <person name="Goldberg J."/>
            <person name="Griggs A."/>
            <person name="Gujja S."/>
            <person name="Heiman D."/>
            <person name="Howarth C."/>
            <person name="Larson L."/>
            <person name="Lui A."/>
            <person name="MacDonald P.J.P."/>
            <person name="Montmayeur A."/>
            <person name="Murphy C."/>
            <person name="Neiman D."/>
            <person name="Pearson M."/>
            <person name="Priest M."/>
            <person name="Roberts A."/>
            <person name="Saif S."/>
            <person name="Shea T."/>
            <person name="Shenoy N."/>
            <person name="Sisk P."/>
            <person name="Stolte C."/>
            <person name="Sykes S."/>
            <person name="Wortman J."/>
            <person name="Nusbaum C."/>
            <person name="Birren B."/>
        </authorList>
    </citation>
    <scope>NUCLEOTIDE SEQUENCE [LARGE SCALE GENOMIC DNA]</scope>
    <source>
        <strain evidence="13 14">ATCC 51276</strain>
    </source>
</reference>
<feature type="modified residue" description="4-aspartylphosphate" evidence="10">
    <location>
        <position position="55"/>
    </location>
</feature>
<evidence type="ECO:0000256" key="3">
    <source>
        <dbReference type="ARBA" id="ARBA00022490"/>
    </source>
</evidence>
<evidence type="ECO:0000313" key="14">
    <source>
        <dbReference type="Proteomes" id="UP000003011"/>
    </source>
</evidence>
<keyword evidence="14" id="KW-1185">Reference proteome</keyword>
<dbReference type="InterPro" id="IPR009057">
    <property type="entry name" value="Homeodomain-like_sf"/>
</dbReference>
<dbReference type="Gene3D" id="3.40.50.2300">
    <property type="match status" value="1"/>
</dbReference>
<dbReference type="PROSITE" id="PS50110">
    <property type="entry name" value="RESPONSE_REGULATORY"/>
    <property type="match status" value="1"/>
</dbReference>
<dbReference type="GO" id="GO:0003700">
    <property type="term" value="F:DNA-binding transcription factor activity"/>
    <property type="evidence" value="ECO:0007669"/>
    <property type="project" value="InterPro"/>
</dbReference>
<dbReference type="OrthoDB" id="1769137at2"/>
<evidence type="ECO:0000256" key="6">
    <source>
        <dbReference type="ARBA" id="ARBA00023015"/>
    </source>
</evidence>
<dbReference type="eggNOG" id="COG4753">
    <property type="taxonomic scope" value="Bacteria"/>
</dbReference>
<evidence type="ECO:0000256" key="9">
    <source>
        <dbReference type="ARBA" id="ARBA00024867"/>
    </source>
</evidence>
<dbReference type="InterPro" id="IPR001789">
    <property type="entry name" value="Sig_transdc_resp-reg_receiver"/>
</dbReference>
<dbReference type="Pfam" id="PF00072">
    <property type="entry name" value="Response_reg"/>
    <property type="match status" value="1"/>
</dbReference>
<dbReference type="Proteomes" id="UP000003011">
    <property type="component" value="Unassembled WGS sequence"/>
</dbReference>
<feature type="domain" description="HTH araC/xylS-type" evidence="11">
    <location>
        <begin position="161"/>
        <end position="260"/>
    </location>
</feature>
<evidence type="ECO:0000256" key="4">
    <source>
        <dbReference type="ARBA" id="ARBA00022553"/>
    </source>
</evidence>
<dbReference type="GO" id="GO:0005737">
    <property type="term" value="C:cytoplasm"/>
    <property type="evidence" value="ECO:0007669"/>
    <property type="project" value="UniProtKB-SubCell"/>
</dbReference>
<accession>G5GIW8</accession>
<gene>
    <name evidence="13" type="ORF">HMPREF9333_01508</name>
</gene>
<dbReference type="PATRIC" id="fig|679200.3.peg.1595"/>
<dbReference type="PANTHER" id="PTHR42713">
    <property type="entry name" value="HISTIDINE KINASE-RELATED"/>
    <property type="match status" value="1"/>
</dbReference>
<dbReference type="RefSeq" id="WP_005541191.1">
    <property type="nucleotide sequence ID" value="NZ_JH378833.1"/>
</dbReference>
<evidence type="ECO:0000256" key="7">
    <source>
        <dbReference type="ARBA" id="ARBA00023125"/>
    </source>
</evidence>
<dbReference type="PROSITE" id="PS01124">
    <property type="entry name" value="HTH_ARAC_FAMILY_2"/>
    <property type="match status" value="1"/>
</dbReference>
<protein>
    <recommendedName>
        <fullName evidence="2">Stage 0 sporulation protein A homolog</fullName>
    </recommendedName>
</protein>
<comment type="caution">
    <text evidence="13">The sequence shown here is derived from an EMBL/GenBank/DDBJ whole genome shotgun (WGS) entry which is preliminary data.</text>
</comment>
<dbReference type="STRING" id="679200.HMPREF9333_01508"/>
<keyword evidence="5" id="KW-0902">Two-component regulatory system</keyword>
<dbReference type="InterPro" id="IPR020449">
    <property type="entry name" value="Tscrpt_reg_AraC-type_HTH"/>
</dbReference>
<evidence type="ECO:0000313" key="13">
    <source>
        <dbReference type="EMBL" id="EHI55372.1"/>
    </source>
</evidence>
<proteinExistence type="predicted"/>
<keyword evidence="3" id="KW-0963">Cytoplasm</keyword>
<feature type="domain" description="Response regulatory" evidence="12">
    <location>
        <begin position="3"/>
        <end position="120"/>
    </location>
</feature>
<dbReference type="SMART" id="SM00448">
    <property type="entry name" value="REC"/>
    <property type="match status" value="1"/>
</dbReference>
<dbReference type="Gene3D" id="1.10.10.60">
    <property type="entry name" value="Homeodomain-like"/>
    <property type="match status" value="2"/>
</dbReference>
<dbReference type="SUPFAM" id="SSF46689">
    <property type="entry name" value="Homeodomain-like"/>
    <property type="match status" value="1"/>
</dbReference>
<dbReference type="AlphaFoldDB" id="G5GIW8"/>
<dbReference type="InterPro" id="IPR051552">
    <property type="entry name" value="HptR"/>
</dbReference>
<organism evidence="13 14">
    <name type="scientific">Johnsonella ignava ATCC 51276</name>
    <dbReference type="NCBI Taxonomy" id="679200"/>
    <lineage>
        <taxon>Bacteria</taxon>
        <taxon>Bacillati</taxon>
        <taxon>Bacillota</taxon>
        <taxon>Clostridia</taxon>
        <taxon>Lachnospirales</taxon>
        <taxon>Lachnospiraceae</taxon>
        <taxon>Johnsonella</taxon>
    </lineage>
</organism>
<dbReference type="HOGENOM" id="CLU_000445_5_1_9"/>
<dbReference type="GO" id="GO:0000160">
    <property type="term" value="P:phosphorelay signal transduction system"/>
    <property type="evidence" value="ECO:0007669"/>
    <property type="project" value="UniProtKB-KW"/>
</dbReference>
<evidence type="ECO:0000256" key="10">
    <source>
        <dbReference type="PROSITE-ProRule" id="PRU00169"/>
    </source>
</evidence>
<dbReference type="Pfam" id="PF12833">
    <property type="entry name" value="HTH_18"/>
    <property type="match status" value="1"/>
</dbReference>
<keyword evidence="7" id="KW-0238">DNA-binding</keyword>
<comment type="function">
    <text evidence="9">May play the central regulatory role in sporulation. It may be an element of the effector pathway responsible for the activation of sporulation genes in response to nutritional stress. Spo0A may act in concert with spo0H (a sigma factor) to control the expression of some genes that are critical to the sporulation process.</text>
</comment>